<name>A0ABN0YNI4_9ACTN</name>
<comment type="caution">
    <text evidence="1">The sequence shown here is derived from an EMBL/GenBank/DDBJ whole genome shotgun (WGS) entry which is preliminary data.</text>
</comment>
<protein>
    <recommendedName>
        <fullName evidence="3">ATP-binding protein</fullName>
    </recommendedName>
</protein>
<gene>
    <name evidence="1" type="ORF">GCM10010357_23930</name>
</gene>
<organism evidence="1 2">
    <name type="scientific">Streptomyces luteireticuli</name>
    <dbReference type="NCBI Taxonomy" id="173858"/>
    <lineage>
        <taxon>Bacteria</taxon>
        <taxon>Bacillati</taxon>
        <taxon>Actinomycetota</taxon>
        <taxon>Actinomycetes</taxon>
        <taxon>Kitasatosporales</taxon>
        <taxon>Streptomycetaceae</taxon>
        <taxon>Streptomyces</taxon>
    </lineage>
</organism>
<accession>A0ABN0YNI4</accession>
<dbReference type="Proteomes" id="UP001500879">
    <property type="component" value="Unassembled WGS sequence"/>
</dbReference>
<dbReference type="EMBL" id="BAAABX010000023">
    <property type="protein sequence ID" value="GAA0402055.1"/>
    <property type="molecule type" value="Genomic_DNA"/>
</dbReference>
<proteinExistence type="predicted"/>
<sequence>MPGGRMYGRDALLKGLVPRLVGVTPECHRVRMEYGEDLPVVILTGARGLGKTVLLERLRNTHRRCIPVALLDCESPELTDPPHGNDVSWTPVTEALYVLAEQLVPRVPGAGDMRFPRLAAGLLAVASSGWGPDENERIQAEAARLGTLLAPESRWEKRGRAWLGKVVTRLSDLAATGIPAVDIVVEATVESLLEELFDRSERKAADWYGSYPNAGGNAARGLVLLGRHFHRGDGHRAVAERHLIGALRADLTAAYTGPGRLRRFGRPLVLLDNAQAGPGRLIVESVLHDRHEGVHDRTVVIAAPRGGDGAAPEHAVRVRFAELARPGRWRRGQEPGSGALATALPPLEAEDVRRVFDRAEDAPGVPAGLYRCVHHLTGGHPLAVGLLAEAVHRIPDGREPTPGALLDAPVRATGRTTGAELLHRLVPADCLEGLVILAAARDPGSAEALAAVRLRDRGGVNGMHRARDLLRREGWDEDPELFVADLLLRSALLHRLHRQDPDSASWRAVHHTLRDYHASGEWRGQRHAPSEPLRLHHELALGRAESAVVHLRESFRRPEVPARQWLDELLAITSAPYFAVPDHRRAIALGAVDPRQPPQDHGDDPVLHFRIRRLLHAVWLTRDPLALHDAEVAERMAHELARLSDLHRTGSDVLWQASREWALRAGQQCTF</sequence>
<evidence type="ECO:0000313" key="2">
    <source>
        <dbReference type="Proteomes" id="UP001500879"/>
    </source>
</evidence>
<reference evidence="1 2" key="1">
    <citation type="journal article" date="2019" name="Int. J. Syst. Evol. Microbiol.">
        <title>The Global Catalogue of Microorganisms (GCM) 10K type strain sequencing project: providing services to taxonomists for standard genome sequencing and annotation.</title>
        <authorList>
            <consortium name="The Broad Institute Genomics Platform"/>
            <consortium name="The Broad Institute Genome Sequencing Center for Infectious Disease"/>
            <person name="Wu L."/>
            <person name="Ma J."/>
        </authorList>
    </citation>
    <scope>NUCLEOTIDE SEQUENCE [LARGE SCALE GENOMIC DNA]</scope>
    <source>
        <strain evidence="1 2">JCM 4788</strain>
    </source>
</reference>
<evidence type="ECO:0000313" key="1">
    <source>
        <dbReference type="EMBL" id="GAA0402055.1"/>
    </source>
</evidence>
<evidence type="ECO:0008006" key="3">
    <source>
        <dbReference type="Google" id="ProtNLM"/>
    </source>
</evidence>
<keyword evidence="2" id="KW-1185">Reference proteome</keyword>